<dbReference type="PANTHER" id="PTHR45783:SF3">
    <property type="entry name" value="KINESIN LIGHT CHAIN"/>
    <property type="match status" value="1"/>
</dbReference>
<dbReference type="SMART" id="SM00028">
    <property type="entry name" value="TPR"/>
    <property type="match status" value="7"/>
</dbReference>
<dbReference type="InterPro" id="IPR002151">
    <property type="entry name" value="Kinesin_light"/>
</dbReference>
<dbReference type="Pfam" id="PF13424">
    <property type="entry name" value="TPR_12"/>
    <property type="match status" value="2"/>
</dbReference>
<proteinExistence type="inferred from homology"/>
<keyword evidence="8" id="KW-0505">Motor protein</keyword>
<evidence type="ECO:0000256" key="8">
    <source>
        <dbReference type="ARBA" id="ARBA00023175"/>
    </source>
</evidence>
<keyword evidence="5" id="KW-0677">Repeat</keyword>
<dbReference type="InterPro" id="IPR056885">
    <property type="entry name" value="TPR_NPHP3"/>
</dbReference>
<comment type="similarity">
    <text evidence="2">Belongs to the kinesin light chain family.</text>
</comment>
<evidence type="ECO:0000256" key="4">
    <source>
        <dbReference type="ARBA" id="ARBA00022701"/>
    </source>
</evidence>
<evidence type="ECO:0000256" key="10">
    <source>
        <dbReference type="PROSITE-ProRule" id="PRU00339"/>
    </source>
</evidence>
<evidence type="ECO:0000256" key="6">
    <source>
        <dbReference type="ARBA" id="ARBA00022803"/>
    </source>
</evidence>
<dbReference type="GeneID" id="106819268"/>
<evidence type="ECO:0000259" key="11">
    <source>
        <dbReference type="Pfam" id="PF24885"/>
    </source>
</evidence>
<keyword evidence="7" id="KW-0175">Coiled coil</keyword>
<evidence type="ECO:0000256" key="2">
    <source>
        <dbReference type="ARBA" id="ARBA00009622"/>
    </source>
</evidence>
<dbReference type="PROSITE" id="PS50005">
    <property type="entry name" value="TPR"/>
    <property type="match status" value="2"/>
</dbReference>
<dbReference type="Proteomes" id="UP000695022">
    <property type="component" value="Unplaced"/>
</dbReference>
<evidence type="ECO:0000256" key="1">
    <source>
        <dbReference type="ARBA" id="ARBA00004245"/>
    </source>
</evidence>
<dbReference type="Pfam" id="PF24885">
    <property type="entry name" value="TPR_NPHP3"/>
    <property type="match status" value="1"/>
</dbReference>
<evidence type="ECO:0000256" key="7">
    <source>
        <dbReference type="ARBA" id="ARBA00023054"/>
    </source>
</evidence>
<accession>A0ABM1F4M8</accession>
<sequence>MMLKQLAAPNRPIKPNTVLMTEMSAPLPDGDNTEGLIQHGHSPPALTSNPARIAEEFPQWLERVSSKLPGGIILVIDSLHMFQNAEMHMKWLLDPLPVDTRIVATVDGDTCPLAWRAWPSVRLDPLSNRCVREVLRAAGEAGLSLTMDQEEKILTRCRTTLTCNSLYVTMCLRRCRTTLTCNSLYVTMCLDRCLLQVLQYIYVSRNGMRESELIALLPGELTWNYWAPLTERFHQLSVLSTSMNGLLEFTQEEVREGGLHMLWGKYSTADALCKQALDIYENALGPQHHLVARELDMLAMLCQKQDKLDQAESLYARAVSIHQRRVKVPRRNHVGEKADMLKRRLVKLEQVALDRASPELARSLNELGVLFYLQNNHQMAEKLFEHSLEIRESLLGPRHPDCAQSLYNLAGFYNDSKLYDKAERFYESALSIRTNLPLSKGDKAALQACISHLSMFQAAFTRGRCGELLDYWKFTGAEQSVMADVYFAAIKQQEEEAGRRGDDTTAQLARVANLYEALGIFLKDLGLLKQSVTPLQRALEVREMALDPDHPSVAQVLHQLAGLHMLWGKYSTADALCKQALDIYENALGPQHHLVARELDMLAMLCQKQDKLDQAESLYARAVSIHQRRVKVPRRNHGITCDDPAVASFVKHLAWFCVSSGKLAKARAAVQTGSQPQE</sequence>
<organism evidence="12 13">
    <name type="scientific">Priapulus caudatus</name>
    <name type="common">Priapulid worm</name>
    <dbReference type="NCBI Taxonomy" id="37621"/>
    <lineage>
        <taxon>Eukaryota</taxon>
        <taxon>Metazoa</taxon>
        <taxon>Ecdysozoa</taxon>
        <taxon>Scalidophora</taxon>
        <taxon>Priapulida</taxon>
        <taxon>Priapulimorpha</taxon>
        <taxon>Priapulimorphida</taxon>
        <taxon>Priapulidae</taxon>
        <taxon>Priapulus</taxon>
    </lineage>
</organism>
<gene>
    <name evidence="13" type="primary">LOC106819268</name>
</gene>
<keyword evidence="6 10" id="KW-0802">TPR repeat</keyword>
<protein>
    <submittedName>
        <fullName evidence="13">Nephrocystin-3-like</fullName>
    </submittedName>
</protein>
<keyword evidence="9" id="KW-0206">Cytoskeleton</keyword>
<dbReference type="SUPFAM" id="SSF48452">
    <property type="entry name" value="TPR-like"/>
    <property type="match status" value="2"/>
</dbReference>
<name>A0ABM1F4M8_PRICU</name>
<dbReference type="InterPro" id="IPR011990">
    <property type="entry name" value="TPR-like_helical_dom_sf"/>
</dbReference>
<evidence type="ECO:0000256" key="9">
    <source>
        <dbReference type="ARBA" id="ARBA00023212"/>
    </source>
</evidence>
<evidence type="ECO:0000313" key="13">
    <source>
        <dbReference type="RefSeq" id="XP_014679399.1"/>
    </source>
</evidence>
<dbReference type="Gene3D" id="1.25.40.10">
    <property type="entry name" value="Tetratricopeptide repeat domain"/>
    <property type="match status" value="3"/>
</dbReference>
<evidence type="ECO:0000256" key="5">
    <source>
        <dbReference type="ARBA" id="ARBA00022737"/>
    </source>
</evidence>
<dbReference type="InterPro" id="IPR019734">
    <property type="entry name" value="TPR_rpt"/>
</dbReference>
<feature type="repeat" description="TPR" evidence="10">
    <location>
        <begin position="403"/>
        <end position="436"/>
    </location>
</feature>
<evidence type="ECO:0000313" key="12">
    <source>
        <dbReference type="Proteomes" id="UP000695022"/>
    </source>
</evidence>
<keyword evidence="4" id="KW-0493">Microtubule</keyword>
<evidence type="ECO:0000256" key="3">
    <source>
        <dbReference type="ARBA" id="ARBA00022490"/>
    </source>
</evidence>
<comment type="subcellular location">
    <subcellularLocation>
        <location evidence="1">Cytoplasm</location>
        <location evidence="1">Cytoskeleton</location>
    </subcellularLocation>
</comment>
<reference evidence="13" key="1">
    <citation type="submission" date="2025-08" db="UniProtKB">
        <authorList>
            <consortium name="RefSeq"/>
        </authorList>
    </citation>
    <scope>IDENTIFICATION</scope>
</reference>
<dbReference type="RefSeq" id="XP_014679399.1">
    <property type="nucleotide sequence ID" value="XM_014823913.1"/>
</dbReference>
<keyword evidence="12" id="KW-1185">Reference proteome</keyword>
<feature type="domain" description="Nephrocystin-3 TPR-repeats region" evidence="11">
    <location>
        <begin position="440"/>
        <end position="632"/>
    </location>
</feature>
<keyword evidence="3" id="KW-0963">Cytoplasm</keyword>
<dbReference type="PANTHER" id="PTHR45783">
    <property type="entry name" value="KINESIN LIGHT CHAIN"/>
    <property type="match status" value="1"/>
</dbReference>
<feature type="repeat" description="TPR" evidence="10">
    <location>
        <begin position="361"/>
        <end position="394"/>
    </location>
</feature>